<sequence>MEGSKGRKNLEAEGRPVNLELALRMTEAALKQAAREGAMISVAVVDEGGHLVSFQRMEGAEIAGPVLAQRKAYTSVALRRTTEDLAELTAPGGELFGLTDDRFLSVGGGVPLWAGYGEGERVVGGVGVSGGTIRQDVRCAEAAASVWRTR</sequence>
<dbReference type="InterPro" id="IPR038084">
    <property type="entry name" value="PduO/GlcC-like_sf"/>
</dbReference>
<name>A0A1G9RDC9_9ACTN</name>
<dbReference type="STRING" id="633440.SAMN05421869_13851"/>
<protein>
    <submittedName>
        <fullName evidence="1">Uncharacterized conserved protein GlcG, DUF336 family</fullName>
    </submittedName>
</protein>
<evidence type="ECO:0000313" key="1">
    <source>
        <dbReference type="EMBL" id="SDM21266.1"/>
    </source>
</evidence>
<dbReference type="Proteomes" id="UP000199202">
    <property type="component" value="Unassembled WGS sequence"/>
</dbReference>
<dbReference type="PANTHER" id="PTHR34309:SF1">
    <property type="entry name" value="PROTEIN GLCG"/>
    <property type="match status" value="1"/>
</dbReference>
<dbReference type="InterPro" id="IPR005624">
    <property type="entry name" value="PduO/GlcC-like"/>
</dbReference>
<keyword evidence="2" id="KW-1185">Reference proteome</keyword>
<gene>
    <name evidence="1" type="ORF">SAMN05421869_13851</name>
</gene>
<organism evidence="1 2">
    <name type="scientific">Nonomuraea jiangxiensis</name>
    <dbReference type="NCBI Taxonomy" id="633440"/>
    <lineage>
        <taxon>Bacteria</taxon>
        <taxon>Bacillati</taxon>
        <taxon>Actinomycetota</taxon>
        <taxon>Actinomycetes</taxon>
        <taxon>Streptosporangiales</taxon>
        <taxon>Streptosporangiaceae</taxon>
        <taxon>Nonomuraea</taxon>
    </lineage>
</organism>
<dbReference type="Pfam" id="PF03928">
    <property type="entry name" value="HbpS-like"/>
    <property type="match status" value="1"/>
</dbReference>
<dbReference type="AlphaFoldDB" id="A0A1G9RDC9"/>
<reference evidence="1 2" key="1">
    <citation type="submission" date="2016-10" db="EMBL/GenBank/DDBJ databases">
        <authorList>
            <person name="de Groot N.N."/>
        </authorList>
    </citation>
    <scope>NUCLEOTIDE SEQUENCE [LARGE SCALE GENOMIC DNA]</scope>
    <source>
        <strain evidence="1 2">CGMCC 4.6533</strain>
    </source>
</reference>
<dbReference type="InterPro" id="IPR052517">
    <property type="entry name" value="GlcG_carb_metab_protein"/>
</dbReference>
<dbReference type="SUPFAM" id="SSF143744">
    <property type="entry name" value="GlcG-like"/>
    <property type="match status" value="1"/>
</dbReference>
<evidence type="ECO:0000313" key="2">
    <source>
        <dbReference type="Proteomes" id="UP000199202"/>
    </source>
</evidence>
<dbReference type="Gene3D" id="3.30.450.150">
    <property type="entry name" value="Haem-degrading domain"/>
    <property type="match status" value="1"/>
</dbReference>
<dbReference type="EMBL" id="FNDJ01000038">
    <property type="protein sequence ID" value="SDM21266.1"/>
    <property type="molecule type" value="Genomic_DNA"/>
</dbReference>
<proteinExistence type="predicted"/>
<accession>A0A1G9RDC9</accession>
<dbReference type="PANTHER" id="PTHR34309">
    <property type="entry name" value="SLR1406 PROTEIN"/>
    <property type="match status" value="1"/>
</dbReference>